<dbReference type="GeneID" id="118416352"/>
<protein>
    <submittedName>
        <fullName evidence="9">Leucine-rich repeat transmembrane neuronal protein 4-like</fullName>
    </submittedName>
</protein>
<evidence type="ECO:0000313" key="8">
    <source>
        <dbReference type="Proteomes" id="UP000001554"/>
    </source>
</evidence>
<keyword evidence="8" id="KW-1185">Reference proteome</keyword>
<keyword evidence="2 6" id="KW-0732">Signal</keyword>
<evidence type="ECO:0000259" key="7">
    <source>
        <dbReference type="SMART" id="SM00082"/>
    </source>
</evidence>
<dbReference type="AlphaFoldDB" id="A0A9J7L786"/>
<keyword evidence="5" id="KW-1133">Transmembrane helix</keyword>
<name>A0A9J7L786_BRAFL</name>
<dbReference type="GO" id="GO:0005886">
    <property type="term" value="C:plasma membrane"/>
    <property type="evidence" value="ECO:0000318"/>
    <property type="project" value="GO_Central"/>
</dbReference>
<dbReference type="PROSITE" id="PS51450">
    <property type="entry name" value="LRR"/>
    <property type="match status" value="6"/>
</dbReference>
<feature type="region of interest" description="Disordered" evidence="4">
    <location>
        <begin position="484"/>
        <end position="531"/>
    </location>
</feature>
<dbReference type="PANTHER" id="PTHR24373:SF383">
    <property type="entry name" value="LEUCINE-RICH REPEAT-CONTAINING PROTEIN 15-LIKE"/>
    <property type="match status" value="1"/>
</dbReference>
<organism evidence="8 9">
    <name type="scientific">Branchiostoma floridae</name>
    <name type="common">Florida lancelet</name>
    <name type="synonym">Amphioxus</name>
    <dbReference type="NCBI Taxonomy" id="7739"/>
    <lineage>
        <taxon>Eukaryota</taxon>
        <taxon>Metazoa</taxon>
        <taxon>Chordata</taxon>
        <taxon>Cephalochordata</taxon>
        <taxon>Leptocardii</taxon>
        <taxon>Amphioxiformes</taxon>
        <taxon>Branchiostomatidae</taxon>
        <taxon>Branchiostoma</taxon>
    </lineage>
</organism>
<keyword evidence="5" id="KW-0812">Transmembrane</keyword>
<feature type="domain" description="LRRCT" evidence="7">
    <location>
        <begin position="703"/>
        <end position="752"/>
    </location>
</feature>
<feature type="signal peptide" evidence="6">
    <location>
        <begin position="1"/>
        <end position="24"/>
    </location>
</feature>
<feature type="compositionally biased region" description="Polar residues" evidence="4">
    <location>
        <begin position="431"/>
        <end position="442"/>
    </location>
</feature>
<keyword evidence="5" id="KW-0472">Membrane</keyword>
<dbReference type="Pfam" id="PF01463">
    <property type="entry name" value="LRRCT"/>
    <property type="match status" value="2"/>
</dbReference>
<reference evidence="9" key="2">
    <citation type="submission" date="2025-08" db="UniProtKB">
        <authorList>
            <consortium name="RefSeq"/>
        </authorList>
    </citation>
    <scope>IDENTIFICATION</scope>
    <source>
        <strain evidence="9">S238N-H82</strain>
        <tissue evidence="9">Testes</tissue>
    </source>
</reference>
<dbReference type="InterPro" id="IPR003591">
    <property type="entry name" value="Leu-rich_rpt_typical-subtyp"/>
</dbReference>
<accession>A0A9J7L786</accession>
<feature type="compositionally biased region" description="Polar residues" evidence="4">
    <location>
        <begin position="484"/>
        <end position="500"/>
    </location>
</feature>
<dbReference type="SMART" id="SM00082">
    <property type="entry name" value="LRRCT"/>
    <property type="match status" value="2"/>
</dbReference>
<dbReference type="PANTHER" id="PTHR24373">
    <property type="entry name" value="SLIT RELATED LEUCINE-RICH REPEAT NEURONAL PROTEIN"/>
    <property type="match status" value="1"/>
</dbReference>
<dbReference type="Proteomes" id="UP000001554">
    <property type="component" value="Chromosome 5"/>
</dbReference>
<keyword evidence="1" id="KW-0433">Leucine-rich repeat</keyword>
<feature type="domain" description="LRRCT" evidence="7">
    <location>
        <begin position="276"/>
        <end position="325"/>
    </location>
</feature>
<feature type="compositionally biased region" description="Basic and acidic residues" evidence="4">
    <location>
        <begin position="443"/>
        <end position="454"/>
    </location>
</feature>
<feature type="chain" id="PRO_5039933297" evidence="6">
    <location>
        <begin position="25"/>
        <end position="786"/>
    </location>
</feature>
<gene>
    <name evidence="9" type="primary">LOC118416352</name>
</gene>
<evidence type="ECO:0000256" key="1">
    <source>
        <dbReference type="ARBA" id="ARBA00022614"/>
    </source>
</evidence>
<dbReference type="InterPro" id="IPR050328">
    <property type="entry name" value="Dev_Immune_Receptor"/>
</dbReference>
<dbReference type="FunFam" id="3.80.10.10:FF:001274">
    <property type="entry name" value="Uncharacterized protein"/>
    <property type="match status" value="1"/>
</dbReference>
<dbReference type="RefSeq" id="XP_035677337.1">
    <property type="nucleotide sequence ID" value="XM_035821444.1"/>
</dbReference>
<evidence type="ECO:0000313" key="9">
    <source>
        <dbReference type="RefSeq" id="XP_035677337.1"/>
    </source>
</evidence>
<evidence type="ECO:0000256" key="5">
    <source>
        <dbReference type="SAM" id="Phobius"/>
    </source>
</evidence>
<dbReference type="InterPro" id="IPR032675">
    <property type="entry name" value="LRR_dom_sf"/>
</dbReference>
<evidence type="ECO:0000256" key="2">
    <source>
        <dbReference type="ARBA" id="ARBA00022729"/>
    </source>
</evidence>
<dbReference type="GO" id="GO:0051965">
    <property type="term" value="P:positive regulation of synapse assembly"/>
    <property type="evidence" value="ECO:0000318"/>
    <property type="project" value="GO_Central"/>
</dbReference>
<dbReference type="KEGG" id="bfo:118416352"/>
<dbReference type="SMART" id="SM00364">
    <property type="entry name" value="LRR_BAC"/>
    <property type="match status" value="3"/>
</dbReference>
<dbReference type="InterPro" id="IPR000483">
    <property type="entry name" value="Cys-rich_flank_reg_C"/>
</dbReference>
<proteinExistence type="predicted"/>
<dbReference type="SUPFAM" id="SSF52058">
    <property type="entry name" value="L domain-like"/>
    <property type="match status" value="2"/>
</dbReference>
<evidence type="ECO:0000256" key="4">
    <source>
        <dbReference type="SAM" id="MobiDB-lite"/>
    </source>
</evidence>
<dbReference type="Pfam" id="PF13855">
    <property type="entry name" value="LRR_8"/>
    <property type="match status" value="2"/>
</dbReference>
<dbReference type="GO" id="GO:0038023">
    <property type="term" value="F:signaling receptor activity"/>
    <property type="evidence" value="ECO:0000318"/>
    <property type="project" value="GO_Central"/>
</dbReference>
<dbReference type="InterPro" id="IPR001611">
    <property type="entry name" value="Leu-rich_rpt"/>
</dbReference>
<dbReference type="FunFam" id="3.80.10.10:FF:001176">
    <property type="entry name" value="Uncharacterized protein"/>
    <property type="match status" value="1"/>
</dbReference>
<dbReference type="OrthoDB" id="6363818at2759"/>
<dbReference type="SMART" id="SM00369">
    <property type="entry name" value="LRR_TYP"/>
    <property type="match status" value="12"/>
</dbReference>
<evidence type="ECO:0000256" key="3">
    <source>
        <dbReference type="ARBA" id="ARBA00022737"/>
    </source>
</evidence>
<feature type="region of interest" description="Disordered" evidence="4">
    <location>
        <begin position="419"/>
        <end position="454"/>
    </location>
</feature>
<feature type="transmembrane region" description="Helical" evidence="5">
    <location>
        <begin position="365"/>
        <end position="393"/>
    </location>
</feature>
<keyword evidence="3" id="KW-0677">Repeat</keyword>
<dbReference type="Gene3D" id="3.80.10.10">
    <property type="entry name" value="Ribonuclease Inhibitor"/>
    <property type="match status" value="4"/>
</dbReference>
<reference evidence="8" key="1">
    <citation type="journal article" date="2020" name="Nat. Ecol. Evol.">
        <title>Deeply conserved synteny resolves early events in vertebrate evolution.</title>
        <authorList>
            <person name="Simakov O."/>
            <person name="Marletaz F."/>
            <person name="Yue J.X."/>
            <person name="O'Connell B."/>
            <person name="Jenkins J."/>
            <person name="Brandt A."/>
            <person name="Calef R."/>
            <person name="Tung C.H."/>
            <person name="Huang T.K."/>
            <person name="Schmutz J."/>
            <person name="Satoh N."/>
            <person name="Yu J.K."/>
            <person name="Putnam N.H."/>
            <person name="Green R.E."/>
            <person name="Rokhsar D.S."/>
        </authorList>
    </citation>
    <scope>NUCLEOTIDE SEQUENCE [LARGE SCALE GENOMIC DNA]</scope>
    <source>
        <strain evidence="8">S238N-H82</strain>
    </source>
</reference>
<sequence length="786" mass="86264">MCEKLPGMLLSLLIILKVFGATEASCSIHGSTSADCSYQRLTSVPQDLPTGITELWLQDNLIRTLDQSDFSQYGNLTQLNVRSNHIATINSQAFCNLSDLIHLDLGLNRLSNIITDMFTGLGNLETLYLTRNEISDIQAGTFNSTPQLKTLSLSNNKLTSLRSDMFTGLGNLQYLWLYNNEIGDIQAGTFSMMSQLRTLRLYSNKLTSLSTDMFTGLENLDWLHLYDNKISDIQAGTFNSAPKLTTFHLQYNRLAVLKAEIFAELSSIFTVNITNNPWQCDCRMFPFRQEMTGSYPFENQITCEGPSNFHGQKLKDISPEDLICEKPVIVTGTVTTAATTDTVTTVTAATASTLAPKQPRPAPSFSLPVLIGSVCGSVAGTLIIVTIIALIIWCKRRTQHSPSGPTPAVVFSNASASVKVSGHGQTEQDRVQQSTGESLTARNSEHSLGHPDSHAGLEYEDVLLPTRDTGPSHANLRQQPAEYQSLGPSHQPAEYQSLQPSQPPAEYQSLVPNRNRVPSDELPPLPPSQNQTNRELTGIHDTQHCVHSQLKVTYACCTDISSGHCPWELQEKEGLSSVLDKKATDLLSSLNFMGTETIMGEKLPGMLLSLLIILKGFGATEASCSINGSSADCSNQGITSVPQNLPASITELDLRNNLITTLSQSDFSQILSLGNNKLTNLGSDMFTGLGNLQDLRLYNNEISDIQCDCRMLPFRQEMTGSHSFENQITCEGPSNFHGQKLKDISPEDLICEEPTIVRFVRGDNNTVVEETQNKSQGILPLRIMSN</sequence>
<evidence type="ECO:0000256" key="6">
    <source>
        <dbReference type="SAM" id="SignalP"/>
    </source>
</evidence>